<reference evidence="4" key="1">
    <citation type="submission" date="2020-08" db="EMBL/GenBank/DDBJ databases">
        <title>Genome Sequencing and Pan-Genome Analysis of Migratory bird Vibrio Strains, Inner Mongolia.</title>
        <authorList>
            <person name="Zheng L."/>
        </authorList>
    </citation>
    <scope>NUCLEOTIDE SEQUENCE</scope>
    <source>
        <strain evidence="4">M13F</strain>
    </source>
</reference>
<dbReference type="GO" id="GO:0016747">
    <property type="term" value="F:acyltransferase activity, transferring groups other than amino-acyl groups"/>
    <property type="evidence" value="ECO:0007669"/>
    <property type="project" value="InterPro"/>
</dbReference>
<dbReference type="Proteomes" id="UP000615796">
    <property type="component" value="Unassembled WGS sequence"/>
</dbReference>
<dbReference type="InterPro" id="IPR016181">
    <property type="entry name" value="Acyl_CoA_acyltransferase"/>
</dbReference>
<dbReference type="GeneID" id="79888767"/>
<dbReference type="AlphaFoldDB" id="A0A9X0RAI8"/>
<dbReference type="OrthoDB" id="9796171at2"/>
<sequence length="150" mass="17061">MITWQCLPFTGLTTQQLYELLKLRVDVFVVEQACAYPELDDKDIQSDVWHLLGYQDQSLIAYARLLAPGISYPSASIGRVATQQQARGNGLGRQLLDQALVECQHQWPDKDIEIGAQHYLENFYQSYGFQPTSAVYLEDGIPHIDMKLVK</sequence>
<name>A0A9X0RAI8_VIBME</name>
<dbReference type="InterPro" id="IPR000182">
    <property type="entry name" value="GNAT_dom"/>
</dbReference>
<dbReference type="EMBL" id="JACRUP010000008">
    <property type="protein sequence ID" value="MBC5851791.1"/>
    <property type="molecule type" value="Genomic_DNA"/>
</dbReference>
<evidence type="ECO:0000313" key="4">
    <source>
        <dbReference type="EMBL" id="MBC5851791.1"/>
    </source>
</evidence>
<dbReference type="Pfam" id="PF13673">
    <property type="entry name" value="Acetyltransf_10"/>
    <property type="match status" value="1"/>
</dbReference>
<organism evidence="4 5">
    <name type="scientific">Vibrio metschnikovii</name>
    <dbReference type="NCBI Taxonomy" id="28172"/>
    <lineage>
        <taxon>Bacteria</taxon>
        <taxon>Pseudomonadati</taxon>
        <taxon>Pseudomonadota</taxon>
        <taxon>Gammaproteobacteria</taxon>
        <taxon>Vibrionales</taxon>
        <taxon>Vibrionaceae</taxon>
        <taxon>Vibrio</taxon>
    </lineage>
</organism>
<dbReference type="RefSeq" id="WP_040903979.1">
    <property type="nucleotide sequence ID" value="NZ_CAWQCN010000045.1"/>
</dbReference>
<proteinExistence type="inferred from homology"/>
<feature type="domain" description="N-acetyltransferase" evidence="3">
    <location>
        <begin position="7"/>
        <end position="150"/>
    </location>
</feature>
<gene>
    <name evidence="4" type="ORF">H8Q88_12840</name>
</gene>
<evidence type="ECO:0000313" key="5">
    <source>
        <dbReference type="Proteomes" id="UP000615796"/>
    </source>
</evidence>
<evidence type="ECO:0000256" key="2">
    <source>
        <dbReference type="ARBA" id="ARBA00072224"/>
    </source>
</evidence>
<comment type="similarity">
    <text evidence="1">Belongs to the UPF0039 (ElaA) family.</text>
</comment>
<accession>A0A9X0RAI8</accession>
<dbReference type="FunFam" id="3.40.630.30:FF:000035">
    <property type="entry name" value="GNAT family N-acetyltransferase"/>
    <property type="match status" value="1"/>
</dbReference>
<evidence type="ECO:0000256" key="1">
    <source>
        <dbReference type="ARBA" id="ARBA00009623"/>
    </source>
</evidence>
<evidence type="ECO:0000259" key="3">
    <source>
        <dbReference type="PROSITE" id="PS51186"/>
    </source>
</evidence>
<dbReference type="Gene3D" id="3.40.630.30">
    <property type="match status" value="1"/>
</dbReference>
<dbReference type="CDD" id="cd04301">
    <property type="entry name" value="NAT_SF"/>
    <property type="match status" value="1"/>
</dbReference>
<dbReference type="PROSITE" id="PS51186">
    <property type="entry name" value="GNAT"/>
    <property type="match status" value="1"/>
</dbReference>
<keyword evidence="5" id="KW-1185">Reference proteome</keyword>
<comment type="caution">
    <text evidence="4">The sequence shown here is derived from an EMBL/GenBank/DDBJ whole genome shotgun (WGS) entry which is preliminary data.</text>
</comment>
<protein>
    <recommendedName>
        <fullName evidence="2">Protein ElaA</fullName>
    </recommendedName>
</protein>
<dbReference type="SUPFAM" id="SSF55729">
    <property type="entry name" value="Acyl-CoA N-acyltransferases (Nat)"/>
    <property type="match status" value="1"/>
</dbReference>